<organism evidence="1 2">
    <name type="scientific">Camellia lanceoleosa</name>
    <dbReference type="NCBI Taxonomy" id="1840588"/>
    <lineage>
        <taxon>Eukaryota</taxon>
        <taxon>Viridiplantae</taxon>
        <taxon>Streptophyta</taxon>
        <taxon>Embryophyta</taxon>
        <taxon>Tracheophyta</taxon>
        <taxon>Spermatophyta</taxon>
        <taxon>Magnoliopsida</taxon>
        <taxon>eudicotyledons</taxon>
        <taxon>Gunneridae</taxon>
        <taxon>Pentapetalae</taxon>
        <taxon>asterids</taxon>
        <taxon>Ericales</taxon>
        <taxon>Theaceae</taxon>
        <taxon>Camellia</taxon>
    </lineage>
</organism>
<dbReference type="Proteomes" id="UP001060215">
    <property type="component" value="Chromosome 1"/>
</dbReference>
<evidence type="ECO:0000313" key="2">
    <source>
        <dbReference type="Proteomes" id="UP001060215"/>
    </source>
</evidence>
<protein>
    <submittedName>
        <fullName evidence="1">Uncharacterized protein</fullName>
    </submittedName>
</protein>
<comment type="caution">
    <text evidence="1">The sequence shown here is derived from an EMBL/GenBank/DDBJ whole genome shotgun (WGS) entry which is preliminary data.</text>
</comment>
<evidence type="ECO:0000313" key="1">
    <source>
        <dbReference type="EMBL" id="KAI8031730.1"/>
    </source>
</evidence>
<sequence length="137" mass="15385">MPEYADKKITRTDRAHVALNMKNAENKDRNARQYVENLKAQWGVGVSTLCLVYNATGDRVKFITSCDYWGHCGPAPYPVEIANGQWGAFLHVKRTGTATGSTAAVVYRGKNQADNTCDWMLAWSNPWNRTWDNTVSV</sequence>
<dbReference type="EMBL" id="CM045758">
    <property type="protein sequence ID" value="KAI8031730.1"/>
    <property type="molecule type" value="Genomic_DNA"/>
</dbReference>
<name>A0ACC0J1S0_9ERIC</name>
<accession>A0ACC0J1S0</accession>
<reference evidence="1 2" key="1">
    <citation type="journal article" date="2022" name="Plant J.">
        <title>Chromosome-level genome of Camellia lanceoleosa provides a valuable resource for understanding genome evolution and self-incompatibility.</title>
        <authorList>
            <person name="Gong W."/>
            <person name="Xiao S."/>
            <person name="Wang L."/>
            <person name="Liao Z."/>
            <person name="Chang Y."/>
            <person name="Mo W."/>
            <person name="Hu G."/>
            <person name="Li W."/>
            <person name="Zhao G."/>
            <person name="Zhu H."/>
            <person name="Hu X."/>
            <person name="Ji K."/>
            <person name="Xiang X."/>
            <person name="Song Q."/>
            <person name="Yuan D."/>
            <person name="Jin S."/>
            <person name="Zhang L."/>
        </authorList>
    </citation>
    <scope>NUCLEOTIDE SEQUENCE [LARGE SCALE GENOMIC DNA]</scope>
    <source>
        <strain evidence="1">SQ_2022a</strain>
    </source>
</reference>
<keyword evidence="2" id="KW-1185">Reference proteome</keyword>
<proteinExistence type="predicted"/>
<gene>
    <name evidence="1" type="ORF">LOK49_LG01G02719</name>
</gene>